<protein>
    <recommendedName>
        <fullName evidence="10">Addiction module toxin, HicA family</fullName>
    </recommendedName>
</protein>
<dbReference type="InterPro" id="IPR038570">
    <property type="entry name" value="HicA_sf"/>
</dbReference>
<evidence type="ECO:0000256" key="1">
    <source>
        <dbReference type="ARBA" id="ARBA00006620"/>
    </source>
</evidence>
<dbReference type="EMBL" id="MFTL01000022">
    <property type="protein sequence ID" value="OGI61347.1"/>
    <property type="molecule type" value="Genomic_DNA"/>
</dbReference>
<evidence type="ECO:0000256" key="2">
    <source>
        <dbReference type="ARBA" id="ARBA00022649"/>
    </source>
</evidence>
<reference evidence="8 9" key="1">
    <citation type="journal article" date="2016" name="Nat. Commun.">
        <title>Thousands of microbial genomes shed light on interconnected biogeochemical processes in an aquifer system.</title>
        <authorList>
            <person name="Anantharaman K."/>
            <person name="Brown C.T."/>
            <person name="Hug L.A."/>
            <person name="Sharon I."/>
            <person name="Castelle C.J."/>
            <person name="Probst A.J."/>
            <person name="Thomas B.C."/>
            <person name="Singh A."/>
            <person name="Wilkins M.J."/>
            <person name="Karaoz U."/>
            <person name="Brodie E.L."/>
            <person name="Williams K.H."/>
            <person name="Hubbard S.S."/>
            <person name="Banfield J.F."/>
        </authorList>
    </citation>
    <scope>NUCLEOTIDE SEQUENCE [LARGE SCALE GENOMIC DNA]</scope>
</reference>
<sequence>MSKKINPIHYKKLIKVFEKDGWVLDRTEGDHMVYVKDGYIRPVVIPCYSEIPIFIILNNIKTAKISRDKYLKLLK</sequence>
<evidence type="ECO:0000313" key="8">
    <source>
        <dbReference type="EMBL" id="OGI61347.1"/>
    </source>
</evidence>
<dbReference type="Proteomes" id="UP000182253">
    <property type="component" value="Unassembled WGS sequence"/>
</dbReference>
<evidence type="ECO:0000313" key="9">
    <source>
        <dbReference type="Proteomes" id="UP000182253"/>
    </source>
</evidence>
<keyword evidence="3" id="KW-0540">Nuclease</keyword>
<evidence type="ECO:0000256" key="6">
    <source>
        <dbReference type="ARBA" id="ARBA00022884"/>
    </source>
</evidence>
<comment type="caution">
    <text evidence="8">The sequence shown here is derived from an EMBL/GenBank/DDBJ whole genome shotgun (WGS) entry which is preliminary data.</text>
</comment>
<dbReference type="GO" id="GO:0016787">
    <property type="term" value="F:hydrolase activity"/>
    <property type="evidence" value="ECO:0007669"/>
    <property type="project" value="UniProtKB-KW"/>
</dbReference>
<keyword evidence="4" id="KW-0255">Endonuclease</keyword>
<dbReference type="GO" id="GO:0004519">
    <property type="term" value="F:endonuclease activity"/>
    <property type="evidence" value="ECO:0007669"/>
    <property type="project" value="UniProtKB-KW"/>
</dbReference>
<evidence type="ECO:0000256" key="3">
    <source>
        <dbReference type="ARBA" id="ARBA00022722"/>
    </source>
</evidence>
<evidence type="ECO:0000256" key="4">
    <source>
        <dbReference type="ARBA" id="ARBA00022759"/>
    </source>
</evidence>
<keyword evidence="7" id="KW-0346">Stress response</keyword>
<dbReference type="SUPFAM" id="SSF54786">
    <property type="entry name" value="YcfA/nrd intein domain"/>
    <property type="match status" value="1"/>
</dbReference>
<name>A0A1F6UVD5_9BACT</name>
<keyword evidence="2" id="KW-1277">Toxin-antitoxin system</keyword>
<dbReference type="InterPro" id="IPR012933">
    <property type="entry name" value="HicA_mRNA_interferase"/>
</dbReference>
<proteinExistence type="inferred from homology"/>
<dbReference type="Pfam" id="PF07927">
    <property type="entry name" value="HicA_toxin"/>
    <property type="match status" value="1"/>
</dbReference>
<dbReference type="Gene3D" id="3.30.920.30">
    <property type="entry name" value="Hypothetical protein"/>
    <property type="match status" value="1"/>
</dbReference>
<dbReference type="STRING" id="1801735.A2645_00750"/>
<keyword evidence="6" id="KW-0694">RNA-binding</keyword>
<evidence type="ECO:0008006" key="10">
    <source>
        <dbReference type="Google" id="ProtNLM"/>
    </source>
</evidence>
<comment type="similarity">
    <text evidence="1">Belongs to the HicA mRNA interferase family.</text>
</comment>
<keyword evidence="5" id="KW-0378">Hydrolase</keyword>
<evidence type="ECO:0000256" key="7">
    <source>
        <dbReference type="ARBA" id="ARBA00023016"/>
    </source>
</evidence>
<dbReference type="GO" id="GO:0003729">
    <property type="term" value="F:mRNA binding"/>
    <property type="evidence" value="ECO:0007669"/>
    <property type="project" value="InterPro"/>
</dbReference>
<evidence type="ECO:0000256" key="5">
    <source>
        <dbReference type="ARBA" id="ARBA00022801"/>
    </source>
</evidence>
<gene>
    <name evidence="8" type="ORF">A2645_00750</name>
</gene>
<accession>A0A1F6UVD5</accession>
<dbReference type="AlphaFoldDB" id="A0A1F6UVD5"/>
<organism evidence="8 9">
    <name type="scientific">Candidatus Nomurabacteria bacterium RIFCSPHIGHO2_01_FULL_39_9</name>
    <dbReference type="NCBI Taxonomy" id="1801735"/>
    <lineage>
        <taxon>Bacteria</taxon>
        <taxon>Candidatus Nomuraibacteriota</taxon>
    </lineage>
</organism>